<dbReference type="STRING" id="1391654.AKJ09_01117"/>
<dbReference type="Pfam" id="PF01478">
    <property type="entry name" value="Peptidase_A24"/>
    <property type="match status" value="1"/>
</dbReference>
<name>A0A0K1PLP1_9BACT</name>
<dbReference type="KEGG" id="llu:AKJ09_01117"/>
<gene>
    <name evidence="3" type="ORF">AKJ09_01117</name>
</gene>
<dbReference type="GO" id="GO:0004190">
    <property type="term" value="F:aspartic-type endopeptidase activity"/>
    <property type="evidence" value="ECO:0007669"/>
    <property type="project" value="InterPro"/>
</dbReference>
<dbReference type="OrthoDB" id="5508079at2"/>
<feature type="transmembrane region" description="Helical" evidence="1">
    <location>
        <begin position="162"/>
        <end position="180"/>
    </location>
</feature>
<keyword evidence="1" id="KW-0472">Membrane</keyword>
<dbReference type="EMBL" id="CP012333">
    <property type="protein sequence ID" value="AKU94453.1"/>
    <property type="molecule type" value="Genomic_DNA"/>
</dbReference>
<feature type="transmembrane region" description="Helical" evidence="1">
    <location>
        <begin position="112"/>
        <end position="128"/>
    </location>
</feature>
<dbReference type="PATRIC" id="fig|1391654.3.peg.1136"/>
<proteinExistence type="predicted"/>
<dbReference type="InterPro" id="IPR000045">
    <property type="entry name" value="Prepilin_IV_endopep_pep"/>
</dbReference>
<dbReference type="AlphaFoldDB" id="A0A0K1PLP1"/>
<keyword evidence="1" id="KW-1133">Transmembrane helix</keyword>
<dbReference type="Proteomes" id="UP000064967">
    <property type="component" value="Chromosome"/>
</dbReference>
<accession>A0A0K1PLP1</accession>
<dbReference type="RefSeq" id="WP_146646048.1">
    <property type="nucleotide sequence ID" value="NZ_CP012333.1"/>
</dbReference>
<keyword evidence="4" id="KW-1185">Reference proteome</keyword>
<feature type="transmembrane region" description="Helical" evidence="1">
    <location>
        <begin position="6"/>
        <end position="26"/>
    </location>
</feature>
<dbReference type="GO" id="GO:0016020">
    <property type="term" value="C:membrane"/>
    <property type="evidence" value="ECO:0007669"/>
    <property type="project" value="InterPro"/>
</dbReference>
<reference evidence="3 4" key="1">
    <citation type="submission" date="2015-08" db="EMBL/GenBank/DDBJ databases">
        <authorList>
            <person name="Babu N.S."/>
            <person name="Beckwith C.J."/>
            <person name="Beseler K.G."/>
            <person name="Brison A."/>
            <person name="Carone J.V."/>
            <person name="Caskin T.P."/>
            <person name="Diamond M."/>
            <person name="Durham M.E."/>
            <person name="Foxe J.M."/>
            <person name="Go M."/>
            <person name="Henderson B.A."/>
            <person name="Jones I.B."/>
            <person name="McGettigan J.A."/>
            <person name="Micheletti S.J."/>
            <person name="Nasrallah M.E."/>
            <person name="Ortiz D."/>
            <person name="Piller C.R."/>
            <person name="Privatt S.R."/>
            <person name="Schneider S.L."/>
            <person name="Sharp S."/>
            <person name="Smith T.C."/>
            <person name="Stanton J.D."/>
            <person name="Ullery H.E."/>
            <person name="Wilson R.J."/>
            <person name="Serrano M.G."/>
            <person name="Buck G."/>
            <person name="Lee V."/>
            <person name="Wang Y."/>
            <person name="Carvalho R."/>
            <person name="Voegtly L."/>
            <person name="Shi R."/>
            <person name="Duckworth R."/>
            <person name="Johnson A."/>
            <person name="Loviza R."/>
            <person name="Walstead R."/>
            <person name="Shah Z."/>
            <person name="Kiflezghi M."/>
            <person name="Wade K."/>
            <person name="Ball S.L."/>
            <person name="Bradley K.W."/>
            <person name="Asai D.J."/>
            <person name="Bowman C.A."/>
            <person name="Russell D.A."/>
            <person name="Pope W.H."/>
            <person name="Jacobs-Sera D."/>
            <person name="Hendrix R.W."/>
            <person name="Hatfull G.F."/>
        </authorList>
    </citation>
    <scope>NUCLEOTIDE SEQUENCE [LARGE SCALE GENOMIC DNA]</scope>
    <source>
        <strain evidence="3 4">DSM 27648</strain>
    </source>
</reference>
<feature type="transmembrane region" description="Helical" evidence="1">
    <location>
        <begin position="33"/>
        <end position="52"/>
    </location>
</feature>
<evidence type="ECO:0000256" key="1">
    <source>
        <dbReference type="SAM" id="Phobius"/>
    </source>
</evidence>
<evidence type="ECO:0000259" key="2">
    <source>
        <dbReference type="Pfam" id="PF01478"/>
    </source>
</evidence>
<evidence type="ECO:0000313" key="3">
    <source>
        <dbReference type="EMBL" id="AKU94453.1"/>
    </source>
</evidence>
<keyword evidence="1" id="KW-0812">Transmembrane</keyword>
<organism evidence="3 4">
    <name type="scientific">Labilithrix luteola</name>
    <dbReference type="NCBI Taxonomy" id="1391654"/>
    <lineage>
        <taxon>Bacteria</taxon>
        <taxon>Pseudomonadati</taxon>
        <taxon>Myxococcota</taxon>
        <taxon>Polyangia</taxon>
        <taxon>Polyangiales</taxon>
        <taxon>Labilitrichaceae</taxon>
        <taxon>Labilithrix</taxon>
    </lineage>
</organism>
<feature type="transmembrane region" description="Helical" evidence="1">
    <location>
        <begin position="64"/>
        <end position="82"/>
    </location>
</feature>
<sequence length="182" mass="19495">MTEPHQHVIFVVALAVTFVAAVLDLRRGEVPNWLTYGALLVAPFLHAARIVAAHEPMDWAAQEAGFSIGGALVCVIVPAILYRQGAIGAGDLKLLAAVGALLQTMLGVEAEMYGFFAATLVAPAILAYRGKLFGTLKNAGTILANMFRPKDKQTSVDEASLSWFRLGPAVFFGVALTVYLHW</sequence>
<protein>
    <recommendedName>
        <fullName evidence="2">Prepilin type IV endopeptidase peptidase domain-containing protein</fullName>
    </recommendedName>
</protein>
<evidence type="ECO:0000313" key="4">
    <source>
        <dbReference type="Proteomes" id="UP000064967"/>
    </source>
</evidence>
<dbReference type="Gene3D" id="1.20.120.1220">
    <property type="match status" value="1"/>
</dbReference>
<feature type="domain" description="Prepilin type IV endopeptidase peptidase" evidence="2">
    <location>
        <begin position="12"/>
        <end position="121"/>
    </location>
</feature>